<keyword evidence="2" id="KW-0805">Transcription regulation</keyword>
<dbReference type="InterPro" id="IPR009057">
    <property type="entry name" value="Homeodomain-like_sf"/>
</dbReference>
<dbReference type="InterPro" id="IPR039538">
    <property type="entry name" value="BetI_C"/>
</dbReference>
<evidence type="ECO:0000313" key="7">
    <source>
        <dbReference type="EMBL" id="UWX65028.1"/>
    </source>
</evidence>
<dbReference type="RefSeq" id="WP_260561286.1">
    <property type="nucleotide sequence ID" value="NZ_BAABEC010000191.1"/>
</dbReference>
<keyword evidence="3 5" id="KW-0238">DNA-binding</keyword>
<sequence length="195" mass="21890">MPRIVDHDQRRRELAETVWALIREHGVEGVNLRLITVRSGWSSGAIRHYLPHREAVLTFAAEHMARRIEARFQGISPTDDPLSDFLKLVWEVLPLDDERRAESQVWLAFVGLSVSDPGIADTQGVAYQALNEALRHIFEGFSRLGWLRHQTPETAACEIQALIDGLNLHLLLGQITPGAAWTAVEGRVRQLIGPP</sequence>
<evidence type="ECO:0000256" key="2">
    <source>
        <dbReference type="ARBA" id="ARBA00023015"/>
    </source>
</evidence>
<dbReference type="PANTHER" id="PTHR30055">
    <property type="entry name" value="HTH-TYPE TRANSCRIPTIONAL REGULATOR RUTR"/>
    <property type="match status" value="1"/>
</dbReference>
<keyword evidence="4" id="KW-0804">Transcription</keyword>
<accession>A0ABY5YIR9</accession>
<protein>
    <submittedName>
        <fullName evidence="7">TetR family transcriptional regulator C-terminal domain-containing protein</fullName>
    </submittedName>
</protein>
<dbReference type="EMBL" id="CP104213">
    <property type="protein sequence ID" value="UWX65028.1"/>
    <property type="molecule type" value="Genomic_DNA"/>
</dbReference>
<gene>
    <name evidence="7" type="ORF">N0D28_05055</name>
</gene>
<evidence type="ECO:0000256" key="4">
    <source>
        <dbReference type="ARBA" id="ARBA00023163"/>
    </source>
</evidence>
<feature type="DNA-binding region" description="H-T-H motif" evidence="5">
    <location>
        <begin position="31"/>
        <end position="50"/>
    </location>
</feature>
<keyword evidence="1" id="KW-0678">Repressor</keyword>
<dbReference type="SUPFAM" id="SSF46689">
    <property type="entry name" value="Homeodomain-like"/>
    <property type="match status" value="1"/>
</dbReference>
<dbReference type="InterPro" id="IPR050109">
    <property type="entry name" value="HTH-type_TetR-like_transc_reg"/>
</dbReference>
<reference evidence="7" key="1">
    <citation type="submission" date="2022-09" db="EMBL/GenBank/DDBJ databases">
        <title>genome sequence of Deinococcus rubellus.</title>
        <authorList>
            <person name="Srinivasan S."/>
        </authorList>
    </citation>
    <scope>NUCLEOTIDE SEQUENCE</scope>
    <source>
        <strain evidence="7">Ant6</strain>
    </source>
</reference>
<name>A0ABY5YIR9_9DEIO</name>
<feature type="domain" description="HTH tetR-type" evidence="6">
    <location>
        <begin position="8"/>
        <end position="68"/>
    </location>
</feature>
<dbReference type="PROSITE" id="PS50977">
    <property type="entry name" value="HTH_TETR_2"/>
    <property type="match status" value="1"/>
</dbReference>
<evidence type="ECO:0000259" key="6">
    <source>
        <dbReference type="PROSITE" id="PS50977"/>
    </source>
</evidence>
<dbReference type="Gene3D" id="1.10.357.10">
    <property type="entry name" value="Tetracycline Repressor, domain 2"/>
    <property type="match status" value="1"/>
</dbReference>
<keyword evidence="8" id="KW-1185">Reference proteome</keyword>
<dbReference type="Pfam" id="PF13977">
    <property type="entry name" value="TetR_C_6"/>
    <property type="match status" value="1"/>
</dbReference>
<evidence type="ECO:0000256" key="1">
    <source>
        <dbReference type="ARBA" id="ARBA00022491"/>
    </source>
</evidence>
<dbReference type="InterPro" id="IPR001647">
    <property type="entry name" value="HTH_TetR"/>
</dbReference>
<proteinExistence type="predicted"/>
<dbReference type="Proteomes" id="UP001060261">
    <property type="component" value="Chromosome"/>
</dbReference>
<organism evidence="7 8">
    <name type="scientific">Deinococcus rubellus</name>
    <dbReference type="NCBI Taxonomy" id="1889240"/>
    <lineage>
        <taxon>Bacteria</taxon>
        <taxon>Thermotogati</taxon>
        <taxon>Deinococcota</taxon>
        <taxon>Deinococci</taxon>
        <taxon>Deinococcales</taxon>
        <taxon>Deinococcaceae</taxon>
        <taxon>Deinococcus</taxon>
    </lineage>
</organism>
<evidence type="ECO:0000256" key="5">
    <source>
        <dbReference type="PROSITE-ProRule" id="PRU00335"/>
    </source>
</evidence>
<dbReference type="SUPFAM" id="SSF48498">
    <property type="entry name" value="Tetracyclin repressor-like, C-terminal domain"/>
    <property type="match status" value="1"/>
</dbReference>
<evidence type="ECO:0000313" key="8">
    <source>
        <dbReference type="Proteomes" id="UP001060261"/>
    </source>
</evidence>
<dbReference type="PANTHER" id="PTHR30055:SF228">
    <property type="entry name" value="TRANSCRIPTIONAL REGULATOR-RELATED"/>
    <property type="match status" value="1"/>
</dbReference>
<evidence type="ECO:0000256" key="3">
    <source>
        <dbReference type="ARBA" id="ARBA00023125"/>
    </source>
</evidence>
<dbReference type="InterPro" id="IPR036271">
    <property type="entry name" value="Tet_transcr_reg_TetR-rel_C_sf"/>
</dbReference>